<protein>
    <recommendedName>
        <fullName evidence="2">Phage head morphogenesis domain-containing protein</fullName>
    </recommendedName>
</protein>
<comment type="caution">
    <text evidence="1">The sequence shown here is derived from an EMBL/GenBank/DDBJ whole genome shotgun (WGS) entry which is preliminary data.</text>
</comment>
<evidence type="ECO:0008006" key="2">
    <source>
        <dbReference type="Google" id="ProtNLM"/>
    </source>
</evidence>
<sequence>MASFGFLRKIGQFINRTANRILGRGDVLVQSERMVGLATADHLTPLAVGLSEGTTTLPAWQTAMRSNIKNLYIDQYMIDRGGKAMMTQQDYGRLGAMLKDQYRYLDRYAGDLAGMDVLEREAYIRNRSQLYANASNEAFERGRSAAAMGLGYDMVGWNLTPAEHCETCLARSAMGPQPAGPRGGFMDGGQEVWPADGTSICRTNDKCYLSYSNSETGQEWEA</sequence>
<dbReference type="EMBL" id="BART01008124">
    <property type="protein sequence ID" value="GAG69145.1"/>
    <property type="molecule type" value="Genomic_DNA"/>
</dbReference>
<gene>
    <name evidence="1" type="ORF">S01H4_18341</name>
</gene>
<reference evidence="1" key="1">
    <citation type="journal article" date="2014" name="Front. Microbiol.">
        <title>High frequency of phylogenetically diverse reductive dehalogenase-homologous genes in deep subseafloor sedimentary metagenomes.</title>
        <authorList>
            <person name="Kawai M."/>
            <person name="Futagami T."/>
            <person name="Toyoda A."/>
            <person name="Takaki Y."/>
            <person name="Nishi S."/>
            <person name="Hori S."/>
            <person name="Arai W."/>
            <person name="Tsubouchi T."/>
            <person name="Morono Y."/>
            <person name="Uchiyama I."/>
            <person name="Ito T."/>
            <person name="Fujiyama A."/>
            <person name="Inagaki F."/>
            <person name="Takami H."/>
        </authorList>
    </citation>
    <scope>NUCLEOTIDE SEQUENCE</scope>
    <source>
        <strain evidence="1">Expedition CK06-06</strain>
    </source>
</reference>
<evidence type="ECO:0000313" key="1">
    <source>
        <dbReference type="EMBL" id="GAG69145.1"/>
    </source>
</evidence>
<organism evidence="1">
    <name type="scientific">marine sediment metagenome</name>
    <dbReference type="NCBI Taxonomy" id="412755"/>
    <lineage>
        <taxon>unclassified sequences</taxon>
        <taxon>metagenomes</taxon>
        <taxon>ecological metagenomes</taxon>
    </lineage>
</organism>
<proteinExistence type="predicted"/>
<accession>X0ZHQ9</accession>
<dbReference type="AlphaFoldDB" id="X0ZHQ9"/>
<name>X0ZHQ9_9ZZZZ</name>